<dbReference type="Pfam" id="PF13480">
    <property type="entry name" value="Acetyltransf_6"/>
    <property type="match status" value="1"/>
</dbReference>
<feature type="domain" description="BioF2-like acetyltransferase" evidence="1">
    <location>
        <begin position="157"/>
        <end position="289"/>
    </location>
</feature>
<dbReference type="RefSeq" id="WP_157678246.1">
    <property type="nucleotide sequence ID" value="NZ_CP021425.1"/>
</dbReference>
<dbReference type="PANTHER" id="PTHR36174">
    <property type="entry name" value="LIPID II:GLYCINE GLYCYLTRANSFERASE"/>
    <property type="match status" value="1"/>
</dbReference>
<organism evidence="2 3">
    <name type="scientific">Oleiphilus messinensis</name>
    <dbReference type="NCBI Taxonomy" id="141451"/>
    <lineage>
        <taxon>Bacteria</taxon>
        <taxon>Pseudomonadati</taxon>
        <taxon>Pseudomonadota</taxon>
        <taxon>Gammaproteobacteria</taxon>
        <taxon>Oceanospirillales</taxon>
        <taxon>Oleiphilaceae</taxon>
        <taxon>Oleiphilus</taxon>
    </lineage>
</organism>
<dbReference type="InterPro" id="IPR016181">
    <property type="entry name" value="Acyl_CoA_acyltransferase"/>
</dbReference>
<keyword evidence="3" id="KW-1185">Reference proteome</keyword>
<name>A0A1Y0I9K4_9GAMM</name>
<dbReference type="PANTHER" id="PTHR36174:SF1">
    <property type="entry name" value="LIPID II:GLYCINE GLYCYLTRANSFERASE"/>
    <property type="match status" value="1"/>
</dbReference>
<dbReference type="InterPro" id="IPR038740">
    <property type="entry name" value="BioF2-like_GNAT_dom"/>
</dbReference>
<dbReference type="Proteomes" id="UP000196027">
    <property type="component" value="Chromosome"/>
</dbReference>
<sequence length="347" mass="39652">MPELSISTITGASDLECWDAYVDGHPDSTFFHRAGWYKVLPAAMGHRPYYLWAHDEEGSVKGIMPLFQVKSFLFGNNLVSIPMGVYGGAIGDTPEIQSELELAAANLARELEVDSLEVRNVLPSQTEWPRKSMHSTFIKEIADNDADNLALVKYKQRAVVRKALKMGFTTEFKEEYELDEFFYAYSTSVRNLGTPVFSKSYFRALKIAFGDDCEIVSIKKDGELHCALVSFYFKDHVLPFYGGGLPVSRKSKAMDFMYFDQMCRAGRRGIRYYDFGRSKNDSGPYNYKRHWGFEPTPLNYEYYLVKSEQLPDLNPQSAKYAMMIETWKKLPLWLSQAMGPVVSKYLG</sequence>
<gene>
    <name evidence="2" type="ORF">OLMES_2092</name>
</gene>
<evidence type="ECO:0000313" key="3">
    <source>
        <dbReference type="Proteomes" id="UP000196027"/>
    </source>
</evidence>
<evidence type="ECO:0000259" key="1">
    <source>
        <dbReference type="Pfam" id="PF13480"/>
    </source>
</evidence>
<dbReference type="KEGG" id="ome:OLMES_2092"/>
<dbReference type="InterPro" id="IPR050644">
    <property type="entry name" value="PG_Glycine_Bridge_Synth"/>
</dbReference>
<proteinExistence type="predicted"/>
<dbReference type="EMBL" id="CP021425">
    <property type="protein sequence ID" value="ARU56165.1"/>
    <property type="molecule type" value="Genomic_DNA"/>
</dbReference>
<dbReference type="NCBIfam" id="TIGR03019">
    <property type="entry name" value="pepcterm_femAB"/>
    <property type="match status" value="1"/>
</dbReference>
<dbReference type="InterPro" id="IPR017469">
    <property type="entry name" value="PEP-CTERM_FemAB-rel"/>
</dbReference>
<dbReference type="Gene3D" id="3.40.630.30">
    <property type="match status" value="1"/>
</dbReference>
<protein>
    <submittedName>
        <fullName evidence="2">FemAB-related protein, PEP-CTERM system-associated</fullName>
    </submittedName>
</protein>
<accession>A0A1Y0I9K4</accession>
<evidence type="ECO:0000313" key="2">
    <source>
        <dbReference type="EMBL" id="ARU56165.1"/>
    </source>
</evidence>
<dbReference type="SUPFAM" id="SSF55729">
    <property type="entry name" value="Acyl-CoA N-acyltransferases (Nat)"/>
    <property type="match status" value="2"/>
</dbReference>
<dbReference type="AlphaFoldDB" id="A0A1Y0I9K4"/>
<reference evidence="2 3" key="1">
    <citation type="submission" date="2017-05" db="EMBL/GenBank/DDBJ databases">
        <title>Genomic insights into alkan degradation activity of Oleiphilus messinensis.</title>
        <authorList>
            <person name="Kozyavkin S.A."/>
            <person name="Slesarev A.I."/>
            <person name="Golyshin P.N."/>
            <person name="Korzhenkov A."/>
            <person name="Golyshina O.N."/>
            <person name="Toshchakov S.V."/>
        </authorList>
    </citation>
    <scope>NUCLEOTIDE SEQUENCE [LARGE SCALE GENOMIC DNA]</scope>
    <source>
        <strain evidence="2 3">ME102</strain>
    </source>
</reference>
<dbReference type="OrthoDB" id="9773932at2"/>